<dbReference type="InterPro" id="IPR011051">
    <property type="entry name" value="RmlC_Cupin_sf"/>
</dbReference>
<organism evidence="3 4">
    <name type="scientific">Clostridium disporicum</name>
    <dbReference type="NCBI Taxonomy" id="84024"/>
    <lineage>
        <taxon>Bacteria</taxon>
        <taxon>Bacillati</taxon>
        <taxon>Bacillota</taxon>
        <taxon>Clostridia</taxon>
        <taxon>Eubacteriales</taxon>
        <taxon>Clostridiaceae</taxon>
        <taxon>Clostridium</taxon>
    </lineage>
</organism>
<evidence type="ECO:0000313" key="3">
    <source>
        <dbReference type="EMBL" id="CUO03774.1"/>
    </source>
</evidence>
<evidence type="ECO:0000313" key="4">
    <source>
        <dbReference type="Proteomes" id="UP000095558"/>
    </source>
</evidence>
<gene>
    <name evidence="3" type="ORF">ERS852470_01294</name>
</gene>
<dbReference type="GO" id="GO:0006355">
    <property type="term" value="P:regulation of DNA-templated transcription"/>
    <property type="evidence" value="ECO:0007669"/>
    <property type="project" value="InterPro"/>
</dbReference>
<sequence>MAIKGFTHEIIQPTENLDVYIELFNDEGRYVSSHWHNSIEIIYLTSGTLQLDIGEYKYNLKEDDCILINSGVVHSTHSIEGNTSIMIQIPTALLNKYIPNYKNFYFDVYSNTKNEEYLKKANNLKYILKEMESIEKSPSDAGRLKFTSLVFELLYELYTNFRTTLGSKQIQHSSSSLSRFEPILEYTKLNYNKGLSH</sequence>
<reference evidence="3 4" key="1">
    <citation type="submission" date="2015-09" db="EMBL/GenBank/DDBJ databases">
        <authorList>
            <consortium name="Pathogen Informatics"/>
        </authorList>
    </citation>
    <scope>NUCLEOTIDE SEQUENCE [LARGE SCALE GENOMIC DNA]</scope>
    <source>
        <strain evidence="3 4">2789STDY5834855</strain>
    </source>
</reference>
<accession>A0A174BSM5</accession>
<proteinExistence type="predicted"/>
<evidence type="ECO:0000259" key="2">
    <source>
        <dbReference type="Pfam" id="PF02311"/>
    </source>
</evidence>
<protein>
    <submittedName>
        <fullName evidence="3">AraC family transcriptional regulator</fullName>
    </submittedName>
</protein>
<dbReference type="CDD" id="cd02208">
    <property type="entry name" value="cupin_RmlC-like"/>
    <property type="match status" value="1"/>
</dbReference>
<evidence type="ECO:0000256" key="1">
    <source>
        <dbReference type="ARBA" id="ARBA00023125"/>
    </source>
</evidence>
<dbReference type="Proteomes" id="UP000095558">
    <property type="component" value="Unassembled WGS sequence"/>
</dbReference>
<dbReference type="Pfam" id="PF02311">
    <property type="entry name" value="AraC_binding"/>
    <property type="match status" value="1"/>
</dbReference>
<dbReference type="EMBL" id="CYZV01000011">
    <property type="protein sequence ID" value="CUO03774.1"/>
    <property type="molecule type" value="Genomic_DNA"/>
</dbReference>
<dbReference type="AlphaFoldDB" id="A0A174BSM5"/>
<dbReference type="GO" id="GO:0003677">
    <property type="term" value="F:DNA binding"/>
    <property type="evidence" value="ECO:0007669"/>
    <property type="project" value="UniProtKB-KW"/>
</dbReference>
<dbReference type="SUPFAM" id="SSF51182">
    <property type="entry name" value="RmlC-like cupins"/>
    <property type="match status" value="1"/>
</dbReference>
<dbReference type="InterPro" id="IPR014710">
    <property type="entry name" value="RmlC-like_jellyroll"/>
</dbReference>
<dbReference type="InterPro" id="IPR003313">
    <property type="entry name" value="AraC-bd"/>
</dbReference>
<dbReference type="RefSeq" id="WP_055275996.1">
    <property type="nucleotide sequence ID" value="NZ_CYZV01000011.1"/>
</dbReference>
<feature type="domain" description="AraC-type arabinose-binding/dimerisation" evidence="2">
    <location>
        <begin position="23"/>
        <end position="100"/>
    </location>
</feature>
<name>A0A174BSM5_9CLOT</name>
<dbReference type="Gene3D" id="2.60.120.10">
    <property type="entry name" value="Jelly Rolls"/>
    <property type="match status" value="1"/>
</dbReference>
<dbReference type="OrthoDB" id="253601at2"/>
<keyword evidence="1" id="KW-0238">DNA-binding</keyword>